<proteinExistence type="predicted"/>
<comment type="caution">
    <text evidence="1">The sequence shown here is derived from an EMBL/GenBank/DDBJ whole genome shotgun (WGS) entry which is preliminary data.</text>
</comment>
<name>A0AAN4VYJ0_9BACT</name>
<dbReference type="RefSeq" id="WP_338237460.1">
    <property type="nucleotide sequence ID" value="NZ_BQKE01000001.1"/>
</dbReference>
<accession>A0AAN4VYJ0</accession>
<evidence type="ECO:0000313" key="2">
    <source>
        <dbReference type="Proteomes" id="UP001310022"/>
    </source>
</evidence>
<dbReference type="AlphaFoldDB" id="A0AAN4VYJ0"/>
<sequence>MSSHHIILDNQEPALLVLDFHACSSEQLGQILEWSPTVIIPEHLFPEAQMKGIKIDILLGKEHQEESTMQMEFWALEKEKPLLDTLLPKLIEKAYNGLWIVGAFQYCTFFDTIIKQSFQIYRVSDGFVWKLSQGKVKKWFNAGQEIKSPQATIYFENEIPPIATTHFTLPKAGVLVLDSEQPFWWAEKL</sequence>
<organism evidence="1 2">
    <name type="scientific">Persicobacter diffluens</name>
    <dbReference type="NCBI Taxonomy" id="981"/>
    <lineage>
        <taxon>Bacteria</taxon>
        <taxon>Pseudomonadati</taxon>
        <taxon>Bacteroidota</taxon>
        <taxon>Cytophagia</taxon>
        <taxon>Cytophagales</taxon>
        <taxon>Persicobacteraceae</taxon>
        <taxon>Persicobacter</taxon>
    </lineage>
</organism>
<reference evidence="1 2" key="1">
    <citation type="submission" date="2021-12" db="EMBL/GenBank/DDBJ databases">
        <title>Genome sequencing of bacteria with rrn-lacking chromosome and rrn-plasmid.</title>
        <authorList>
            <person name="Anda M."/>
            <person name="Iwasaki W."/>
        </authorList>
    </citation>
    <scope>NUCLEOTIDE SEQUENCE [LARGE SCALE GENOMIC DNA]</scope>
    <source>
        <strain evidence="1 2">NBRC 15940</strain>
    </source>
</reference>
<evidence type="ECO:0000313" key="1">
    <source>
        <dbReference type="EMBL" id="GJM62093.1"/>
    </source>
</evidence>
<gene>
    <name evidence="1" type="ORF">PEDI_26450</name>
</gene>
<protein>
    <submittedName>
        <fullName evidence="1">Thiamine pyrophosphokinase</fullName>
    </submittedName>
</protein>
<dbReference type="Proteomes" id="UP001310022">
    <property type="component" value="Unassembled WGS sequence"/>
</dbReference>
<keyword evidence="2" id="KW-1185">Reference proteome</keyword>
<dbReference type="EMBL" id="BQKE01000001">
    <property type="protein sequence ID" value="GJM62093.1"/>
    <property type="molecule type" value="Genomic_DNA"/>
</dbReference>